<evidence type="ECO:0000256" key="1">
    <source>
        <dbReference type="SAM" id="Phobius"/>
    </source>
</evidence>
<sequence>MPVRSVSSRFASAGRTAVAAGAGLAAAFLATALFAEPAAAHAGLQPAPVGVGYWTPGRIWSVVAGTTGLAGVVTGGLALARAAVRARAVTVRLAGTAVTAGLACAIIGALVVAAAEGGPGTGYGIVGGVIDLVIGPAAIALGGLALARSRRTAAPER</sequence>
<protein>
    <submittedName>
        <fullName evidence="3">Uncharacterized protein</fullName>
    </submittedName>
</protein>
<dbReference type="AlphaFoldDB" id="A0A543IY74"/>
<feature type="chain" id="PRO_5039261680" evidence="2">
    <location>
        <begin position="36"/>
        <end position="157"/>
    </location>
</feature>
<keyword evidence="2" id="KW-0732">Signal</keyword>
<keyword evidence="4" id="KW-1185">Reference proteome</keyword>
<feature type="signal peptide" evidence="2">
    <location>
        <begin position="1"/>
        <end position="35"/>
    </location>
</feature>
<organism evidence="3 4">
    <name type="scientific">Thermopolyspora flexuosa</name>
    <dbReference type="NCBI Taxonomy" id="103836"/>
    <lineage>
        <taxon>Bacteria</taxon>
        <taxon>Bacillati</taxon>
        <taxon>Actinomycetota</taxon>
        <taxon>Actinomycetes</taxon>
        <taxon>Streptosporangiales</taxon>
        <taxon>Streptosporangiaceae</taxon>
        <taxon>Thermopolyspora</taxon>
    </lineage>
</organism>
<accession>A0A543IY74</accession>
<proteinExistence type="predicted"/>
<name>A0A543IY74_9ACTN</name>
<comment type="caution">
    <text evidence="3">The sequence shown here is derived from an EMBL/GenBank/DDBJ whole genome shotgun (WGS) entry which is preliminary data.</text>
</comment>
<evidence type="ECO:0000313" key="3">
    <source>
        <dbReference type="EMBL" id="TQM75532.1"/>
    </source>
</evidence>
<reference evidence="3 4" key="1">
    <citation type="submission" date="2019-06" db="EMBL/GenBank/DDBJ databases">
        <title>Sequencing the genomes of 1000 actinobacteria strains.</title>
        <authorList>
            <person name="Klenk H.-P."/>
        </authorList>
    </citation>
    <scope>NUCLEOTIDE SEQUENCE [LARGE SCALE GENOMIC DNA]</scope>
    <source>
        <strain evidence="3 4">DSM 43186</strain>
    </source>
</reference>
<evidence type="ECO:0000313" key="4">
    <source>
        <dbReference type="Proteomes" id="UP000319213"/>
    </source>
</evidence>
<dbReference type="Pfam" id="PF19733">
    <property type="entry name" value="DUF6223"/>
    <property type="match status" value="1"/>
</dbReference>
<feature type="transmembrane region" description="Helical" evidence="1">
    <location>
        <begin position="58"/>
        <end position="79"/>
    </location>
</feature>
<feature type="transmembrane region" description="Helical" evidence="1">
    <location>
        <begin position="91"/>
        <end position="115"/>
    </location>
</feature>
<dbReference type="Proteomes" id="UP000319213">
    <property type="component" value="Unassembled WGS sequence"/>
</dbReference>
<keyword evidence="1" id="KW-0812">Transmembrane</keyword>
<evidence type="ECO:0000256" key="2">
    <source>
        <dbReference type="SAM" id="SignalP"/>
    </source>
</evidence>
<feature type="transmembrane region" description="Helical" evidence="1">
    <location>
        <begin position="121"/>
        <end position="147"/>
    </location>
</feature>
<gene>
    <name evidence="3" type="ORF">FHX40_2242</name>
</gene>
<dbReference type="EMBL" id="VFPQ01000001">
    <property type="protein sequence ID" value="TQM75532.1"/>
    <property type="molecule type" value="Genomic_DNA"/>
</dbReference>
<dbReference type="RefSeq" id="WP_229788168.1">
    <property type="nucleotide sequence ID" value="NZ_BMPV01000001.1"/>
</dbReference>
<keyword evidence="1" id="KW-0472">Membrane</keyword>
<keyword evidence="1" id="KW-1133">Transmembrane helix</keyword>
<dbReference type="InterPro" id="IPR045770">
    <property type="entry name" value="DUF6223"/>
</dbReference>